<dbReference type="InterPro" id="IPR054179">
    <property type="entry name" value="PSD13_N"/>
</dbReference>
<evidence type="ECO:0000256" key="5">
    <source>
        <dbReference type="ARBA" id="ARBA00022942"/>
    </source>
</evidence>
<dbReference type="InParanoid" id="A0A6L2PRD6"/>
<dbReference type="PANTHER" id="PTHR10539">
    <property type="entry name" value="26S PROTEASOME NON-ATPASE REGULATORY SUBUNIT 13"/>
    <property type="match status" value="1"/>
</dbReference>
<gene>
    <name evidence="10" type="ORF">Cfor_05591</name>
</gene>
<keyword evidence="5" id="KW-0647">Proteasome</keyword>
<comment type="subunit">
    <text evidence="3">Component of the 19S proteasome regulatory particle complex. The 26S proteasome consists of a 20S core particle (CP) and two 19S regulatory subunits (RP). The regulatory particle is made of a lid composed of 9 subunits including PSMD13, a base containing 6 ATPases and few additional components.</text>
</comment>
<evidence type="ECO:0000256" key="3">
    <source>
        <dbReference type="ARBA" id="ARBA00011441"/>
    </source>
</evidence>
<organism evidence="10 11">
    <name type="scientific">Coptotermes formosanus</name>
    <name type="common">Formosan subterranean termite</name>
    <dbReference type="NCBI Taxonomy" id="36987"/>
    <lineage>
        <taxon>Eukaryota</taxon>
        <taxon>Metazoa</taxon>
        <taxon>Ecdysozoa</taxon>
        <taxon>Arthropoda</taxon>
        <taxon>Hexapoda</taxon>
        <taxon>Insecta</taxon>
        <taxon>Pterygota</taxon>
        <taxon>Neoptera</taxon>
        <taxon>Polyneoptera</taxon>
        <taxon>Dictyoptera</taxon>
        <taxon>Blattodea</taxon>
        <taxon>Blattoidea</taxon>
        <taxon>Termitoidae</taxon>
        <taxon>Rhinotermitidae</taxon>
        <taxon>Coptotermes</taxon>
    </lineage>
</organism>
<dbReference type="Pfam" id="PF01399">
    <property type="entry name" value="PCI"/>
    <property type="match status" value="1"/>
</dbReference>
<evidence type="ECO:0000256" key="2">
    <source>
        <dbReference type="ARBA" id="ARBA00006207"/>
    </source>
</evidence>
<feature type="domain" description="PCI" evidence="9">
    <location>
        <begin position="154"/>
        <end position="321"/>
    </location>
</feature>
<dbReference type="InterPro" id="IPR035298">
    <property type="entry name" value="PSMD13"/>
</dbReference>
<keyword evidence="11" id="KW-1185">Reference proteome</keyword>
<comment type="similarity">
    <text evidence="2">Belongs to the proteasome subunit S11 family.</text>
</comment>
<sequence length="403" mass="46109">MCKQTTCHEAFFFRLWHQLTLKLETFVKHQSLQKGNNLLQLYNNFIHVFENKINPLSLVEILAHIIVQFEDKNEAIQFLEKTEAKVKSSSEAVALCKVLSGQILLEHLGDQERTKTVIEDVEKILDDADGITSVHGRYYLLASQFYRLQGKHADYYHTALRYLGCVELSELSQSEQEQHAYFLGLAALLGDGVYNLGELLAHPILETLKSTDKAWLVDLLYAFNTGDIVLFEQMKPQWMSIADLATQELKLRQKISLLCLMEMTFKRPATDRQLTFEEISRETRLPVNEVELLVMKALAQGLVRGAIDQVASNVHMTWVQPRVLDKQQSSLCGCGLDRTDSASCPVANSYRLLSWLKEAVCHYPNPHYVLQISSMVQRLDCWCKDVNSMELLLETKAHEFLTL</sequence>
<dbReference type="PANTHER" id="PTHR10539:SF0">
    <property type="entry name" value="26S PROTEASOME NON-ATPASE REGULATORY SUBUNIT 13"/>
    <property type="match status" value="1"/>
</dbReference>
<dbReference type="GO" id="GO:0005829">
    <property type="term" value="C:cytosol"/>
    <property type="evidence" value="ECO:0007669"/>
    <property type="project" value="TreeGrafter"/>
</dbReference>
<dbReference type="GO" id="GO:0006511">
    <property type="term" value="P:ubiquitin-dependent protein catabolic process"/>
    <property type="evidence" value="ECO:0007669"/>
    <property type="project" value="TreeGrafter"/>
</dbReference>
<accession>A0A6L2PRD6</accession>
<dbReference type="Pfam" id="PF22037">
    <property type="entry name" value="PSD13_N"/>
    <property type="match status" value="1"/>
</dbReference>
<dbReference type="GO" id="GO:0005634">
    <property type="term" value="C:nucleus"/>
    <property type="evidence" value="ECO:0007669"/>
    <property type="project" value="TreeGrafter"/>
</dbReference>
<dbReference type="Proteomes" id="UP000502823">
    <property type="component" value="Unassembled WGS sequence"/>
</dbReference>
<protein>
    <recommendedName>
        <fullName evidence="4">26S proteasome non-ATPase regulatory subunit 13</fullName>
    </recommendedName>
    <alternativeName>
        <fullName evidence="6">26S proteasome regulatory subunit RPN9</fullName>
    </alternativeName>
    <alternativeName>
        <fullName evidence="8">26S proteasome regulatory subunit S11</fullName>
    </alternativeName>
    <alternativeName>
        <fullName evidence="7">26S proteasome regulatory subunit p40.5</fullName>
    </alternativeName>
</protein>
<dbReference type="FunCoup" id="A0A6L2PRD6">
    <property type="interactions" value="2021"/>
</dbReference>
<dbReference type="InterPro" id="IPR036390">
    <property type="entry name" value="WH_DNA-bd_sf"/>
</dbReference>
<dbReference type="PROSITE" id="PS50250">
    <property type="entry name" value="PCI"/>
    <property type="match status" value="1"/>
</dbReference>
<reference evidence="11" key="1">
    <citation type="submission" date="2020-01" db="EMBL/GenBank/DDBJ databases">
        <title>Draft genome sequence of the Termite Coptotermes fromosanus.</title>
        <authorList>
            <person name="Itakura S."/>
            <person name="Yosikawa Y."/>
            <person name="Umezawa K."/>
        </authorList>
    </citation>
    <scope>NUCLEOTIDE SEQUENCE [LARGE SCALE GENOMIC DNA]</scope>
</reference>
<dbReference type="SMART" id="SM00088">
    <property type="entry name" value="PINT"/>
    <property type="match status" value="1"/>
</dbReference>
<comment type="caution">
    <text evidence="10">The sequence shown here is derived from an EMBL/GenBank/DDBJ whole genome shotgun (WGS) entry which is preliminary data.</text>
</comment>
<evidence type="ECO:0000313" key="11">
    <source>
        <dbReference type="Proteomes" id="UP000502823"/>
    </source>
</evidence>
<comment type="function">
    <text evidence="1">Component of the 26S proteasome, a multiprotein complex involved in the ATP-dependent degradation of ubiquitinated proteins. This complex plays a key role in the maintenance of protein homeostasis by removing misfolded or damaged proteins, which could impair cellular functions, and by removing proteins whose functions are no longer required. Therefore, the proteasome participates in numerous cellular processes, including cell cycle progression, apoptosis, or DNA damage repair.</text>
</comment>
<proteinExistence type="inferred from homology"/>
<evidence type="ECO:0000256" key="6">
    <source>
        <dbReference type="ARBA" id="ARBA00029749"/>
    </source>
</evidence>
<dbReference type="GO" id="GO:0008541">
    <property type="term" value="C:proteasome regulatory particle, lid subcomplex"/>
    <property type="evidence" value="ECO:0007669"/>
    <property type="project" value="TreeGrafter"/>
</dbReference>
<evidence type="ECO:0000256" key="8">
    <source>
        <dbReference type="ARBA" id="ARBA00032323"/>
    </source>
</evidence>
<evidence type="ECO:0000259" key="9">
    <source>
        <dbReference type="PROSITE" id="PS50250"/>
    </source>
</evidence>
<evidence type="ECO:0000256" key="1">
    <source>
        <dbReference type="ARBA" id="ARBA00002362"/>
    </source>
</evidence>
<dbReference type="AlphaFoldDB" id="A0A6L2PRD6"/>
<evidence type="ECO:0000256" key="7">
    <source>
        <dbReference type="ARBA" id="ARBA00031303"/>
    </source>
</evidence>
<name>A0A6L2PRD6_COPFO</name>
<evidence type="ECO:0000313" key="10">
    <source>
        <dbReference type="EMBL" id="GFG34140.1"/>
    </source>
</evidence>
<dbReference type="GO" id="GO:0005198">
    <property type="term" value="F:structural molecule activity"/>
    <property type="evidence" value="ECO:0007669"/>
    <property type="project" value="TreeGrafter"/>
</dbReference>
<evidence type="ECO:0000256" key="4">
    <source>
        <dbReference type="ARBA" id="ARBA00015732"/>
    </source>
</evidence>
<dbReference type="EMBL" id="BLKM01000468">
    <property type="protein sequence ID" value="GFG34140.1"/>
    <property type="molecule type" value="Genomic_DNA"/>
</dbReference>
<dbReference type="InterPro" id="IPR000717">
    <property type="entry name" value="PCI_dom"/>
</dbReference>
<dbReference type="SUPFAM" id="SSF46785">
    <property type="entry name" value="Winged helix' DNA-binding domain"/>
    <property type="match status" value="1"/>
</dbReference>
<dbReference type="OrthoDB" id="1093at2759"/>